<reference evidence="1 2" key="1">
    <citation type="submission" date="2021-01" db="EMBL/GenBank/DDBJ databases">
        <title>Whole genome shotgun sequence of Actinoplanes durhamensis NBRC 14914.</title>
        <authorList>
            <person name="Komaki H."/>
            <person name="Tamura T."/>
        </authorList>
    </citation>
    <scope>NUCLEOTIDE SEQUENCE [LARGE SCALE GENOMIC DNA]</scope>
    <source>
        <strain evidence="1 2">NBRC 14914</strain>
    </source>
</reference>
<sequence length="149" mass="15592">MAKKRGWPWVVGAVVVLALSAAGALAVVRDPLLLPGDHEVAVYGLDEQVTTEVDQRPGLLGRALGMCDADSYYVEHDGKKMCLVLNGPLGDVHAHRKNGTVTVSASDVSKLKGVDLQGATTLVLMAGKPAALVPITQMQEGQTLTVPAL</sequence>
<keyword evidence="2" id="KW-1185">Reference proteome</keyword>
<dbReference type="EMBL" id="BOML01000080">
    <property type="protein sequence ID" value="GIE07410.1"/>
    <property type="molecule type" value="Genomic_DNA"/>
</dbReference>
<protein>
    <submittedName>
        <fullName evidence="1">Uncharacterized protein</fullName>
    </submittedName>
</protein>
<accession>A0ABQ3ZC67</accession>
<dbReference type="RefSeq" id="WP_203735251.1">
    <property type="nucleotide sequence ID" value="NZ_BAAATX010000050.1"/>
</dbReference>
<organism evidence="1 2">
    <name type="scientific">Paractinoplanes durhamensis</name>
    <dbReference type="NCBI Taxonomy" id="113563"/>
    <lineage>
        <taxon>Bacteria</taxon>
        <taxon>Bacillati</taxon>
        <taxon>Actinomycetota</taxon>
        <taxon>Actinomycetes</taxon>
        <taxon>Micromonosporales</taxon>
        <taxon>Micromonosporaceae</taxon>
        <taxon>Paractinoplanes</taxon>
    </lineage>
</organism>
<comment type="caution">
    <text evidence="1">The sequence shown here is derived from an EMBL/GenBank/DDBJ whole genome shotgun (WGS) entry which is preliminary data.</text>
</comment>
<proteinExistence type="predicted"/>
<evidence type="ECO:0000313" key="1">
    <source>
        <dbReference type="EMBL" id="GIE07410.1"/>
    </source>
</evidence>
<gene>
    <name evidence="1" type="ORF">Adu01nite_87600</name>
</gene>
<evidence type="ECO:0000313" key="2">
    <source>
        <dbReference type="Proteomes" id="UP000637628"/>
    </source>
</evidence>
<name>A0ABQ3ZC67_9ACTN</name>
<dbReference type="Proteomes" id="UP000637628">
    <property type="component" value="Unassembled WGS sequence"/>
</dbReference>